<sequence>MTPTIVVAHESGTVHARRPRTRRSRLLLAALPLVTVLGCWLAWDSLVEVPWQAVPFLILLSALHYACAAVAIEAASGHRLRFTESLLAQTAAAAAARIIPAGLGGMAVNVRYLTRCDVPAPQAFTAVGLLKLVGGGVHALLFLAVVATEHRAGTELAGRLDPGRFGAYLPHVGVAAGILAVLAIVGAVRCATAPGCRTARYSLAAVRAAAASWRALLAVARDPRALAKLVLAAAGTPVVLGCAFAVSLIAVPDGAPVSAVGVLLLAYLTGSALGAGVPVPAGMGTTEAALTAAAIAVGVPAIPALQGVLLFRVTTFWLPVPAGVLAARRLRRTGRL</sequence>
<accession>A0ABP6Q0Z7</accession>
<keyword evidence="5 6" id="KW-0472">Membrane</keyword>
<keyword evidence="2" id="KW-1003">Cell membrane</keyword>
<proteinExistence type="predicted"/>
<feature type="transmembrane region" description="Helical" evidence="6">
    <location>
        <begin position="257"/>
        <end position="277"/>
    </location>
</feature>
<feature type="transmembrane region" description="Helical" evidence="6">
    <location>
        <begin position="128"/>
        <end position="147"/>
    </location>
</feature>
<organism evidence="7 8">
    <name type="scientific">Actinocorallia longicatena</name>
    <dbReference type="NCBI Taxonomy" id="111803"/>
    <lineage>
        <taxon>Bacteria</taxon>
        <taxon>Bacillati</taxon>
        <taxon>Actinomycetota</taxon>
        <taxon>Actinomycetes</taxon>
        <taxon>Streptosporangiales</taxon>
        <taxon>Thermomonosporaceae</taxon>
        <taxon>Actinocorallia</taxon>
    </lineage>
</organism>
<evidence type="ECO:0000256" key="4">
    <source>
        <dbReference type="ARBA" id="ARBA00022989"/>
    </source>
</evidence>
<evidence type="ECO:0008006" key="9">
    <source>
        <dbReference type="Google" id="ProtNLM"/>
    </source>
</evidence>
<keyword evidence="3 6" id="KW-0812">Transmembrane</keyword>
<protein>
    <recommendedName>
        <fullName evidence="9">Lysylphosphatidylglycerol synthase-like protein</fullName>
    </recommendedName>
</protein>
<keyword evidence="4 6" id="KW-1133">Transmembrane helix</keyword>
<reference evidence="8" key="1">
    <citation type="journal article" date="2019" name="Int. J. Syst. Evol. Microbiol.">
        <title>The Global Catalogue of Microorganisms (GCM) 10K type strain sequencing project: providing services to taxonomists for standard genome sequencing and annotation.</title>
        <authorList>
            <consortium name="The Broad Institute Genomics Platform"/>
            <consortium name="The Broad Institute Genome Sequencing Center for Infectious Disease"/>
            <person name="Wu L."/>
            <person name="Ma J."/>
        </authorList>
    </citation>
    <scope>NUCLEOTIDE SEQUENCE [LARGE SCALE GENOMIC DNA]</scope>
    <source>
        <strain evidence="8">JCM 9377</strain>
    </source>
</reference>
<dbReference type="RefSeq" id="WP_344821118.1">
    <property type="nucleotide sequence ID" value="NZ_BAAAUV010000001.1"/>
</dbReference>
<evidence type="ECO:0000256" key="3">
    <source>
        <dbReference type="ARBA" id="ARBA00022692"/>
    </source>
</evidence>
<feature type="transmembrane region" description="Helical" evidence="6">
    <location>
        <begin position="168"/>
        <end position="187"/>
    </location>
</feature>
<feature type="transmembrane region" description="Helical" evidence="6">
    <location>
        <begin position="26"/>
        <end position="43"/>
    </location>
</feature>
<dbReference type="InterPro" id="IPR022791">
    <property type="entry name" value="L-PG_synthase/AglD"/>
</dbReference>
<dbReference type="PANTHER" id="PTHR39087:SF2">
    <property type="entry name" value="UPF0104 MEMBRANE PROTEIN MJ1595"/>
    <property type="match status" value="1"/>
</dbReference>
<gene>
    <name evidence="7" type="ORF">GCM10010468_01280</name>
</gene>
<dbReference type="EMBL" id="BAAAUV010000001">
    <property type="protein sequence ID" value="GAA3192460.1"/>
    <property type="molecule type" value="Genomic_DNA"/>
</dbReference>
<keyword evidence="8" id="KW-1185">Reference proteome</keyword>
<name>A0ABP6Q0Z7_9ACTN</name>
<evidence type="ECO:0000313" key="7">
    <source>
        <dbReference type="EMBL" id="GAA3192460.1"/>
    </source>
</evidence>
<comment type="subcellular location">
    <subcellularLocation>
        <location evidence="1">Cell membrane</location>
        <topology evidence="1">Multi-pass membrane protein</topology>
    </subcellularLocation>
</comment>
<dbReference type="Pfam" id="PF03706">
    <property type="entry name" value="LPG_synthase_TM"/>
    <property type="match status" value="1"/>
</dbReference>
<feature type="transmembrane region" description="Helical" evidence="6">
    <location>
        <begin position="284"/>
        <end position="303"/>
    </location>
</feature>
<evidence type="ECO:0000256" key="1">
    <source>
        <dbReference type="ARBA" id="ARBA00004651"/>
    </source>
</evidence>
<evidence type="ECO:0000256" key="6">
    <source>
        <dbReference type="SAM" id="Phobius"/>
    </source>
</evidence>
<dbReference type="Proteomes" id="UP001501237">
    <property type="component" value="Unassembled WGS sequence"/>
</dbReference>
<evidence type="ECO:0000313" key="8">
    <source>
        <dbReference type="Proteomes" id="UP001501237"/>
    </source>
</evidence>
<evidence type="ECO:0000256" key="5">
    <source>
        <dbReference type="ARBA" id="ARBA00023136"/>
    </source>
</evidence>
<feature type="transmembrane region" description="Helical" evidence="6">
    <location>
        <begin position="49"/>
        <end position="74"/>
    </location>
</feature>
<dbReference type="PANTHER" id="PTHR39087">
    <property type="entry name" value="UPF0104 MEMBRANE PROTEIN MJ1595"/>
    <property type="match status" value="1"/>
</dbReference>
<evidence type="ECO:0000256" key="2">
    <source>
        <dbReference type="ARBA" id="ARBA00022475"/>
    </source>
</evidence>
<feature type="transmembrane region" description="Helical" evidence="6">
    <location>
        <begin position="229"/>
        <end position="251"/>
    </location>
</feature>
<comment type="caution">
    <text evidence="7">The sequence shown here is derived from an EMBL/GenBank/DDBJ whole genome shotgun (WGS) entry which is preliminary data.</text>
</comment>